<dbReference type="GO" id="GO:0051287">
    <property type="term" value="F:NAD binding"/>
    <property type="evidence" value="ECO:0007669"/>
    <property type="project" value="InterPro"/>
</dbReference>
<dbReference type="GO" id="GO:0046872">
    <property type="term" value="F:metal ion binding"/>
    <property type="evidence" value="ECO:0007669"/>
    <property type="project" value="UniProtKB-KW"/>
</dbReference>
<keyword evidence="3" id="KW-0520">NAD</keyword>
<dbReference type="GO" id="GO:0042823">
    <property type="term" value="P:pyridoxal phosphate biosynthetic process"/>
    <property type="evidence" value="ECO:0007669"/>
    <property type="project" value="TreeGrafter"/>
</dbReference>
<dbReference type="InterPro" id="IPR005255">
    <property type="entry name" value="PdxA_fam"/>
</dbReference>
<evidence type="ECO:0000256" key="2">
    <source>
        <dbReference type="ARBA" id="ARBA00023002"/>
    </source>
</evidence>
<dbReference type="SUPFAM" id="SSF53659">
    <property type="entry name" value="Isocitrate/Isopropylmalate dehydrogenase-like"/>
    <property type="match status" value="1"/>
</dbReference>
<dbReference type="EMBL" id="DQ068067">
    <property type="protein sequence ID" value="AAY89930.1"/>
    <property type="molecule type" value="Genomic_DNA"/>
</dbReference>
<dbReference type="AlphaFoldDB" id="Q4JN67"/>
<dbReference type="Pfam" id="PF04166">
    <property type="entry name" value="PdxA"/>
    <property type="match status" value="1"/>
</dbReference>
<evidence type="ECO:0000256" key="3">
    <source>
        <dbReference type="ARBA" id="ARBA00023027"/>
    </source>
</evidence>
<name>Q4JN67_9BACT</name>
<dbReference type="GO" id="GO:0008615">
    <property type="term" value="P:pyridoxine biosynthetic process"/>
    <property type="evidence" value="ECO:0007669"/>
    <property type="project" value="TreeGrafter"/>
</dbReference>
<dbReference type="NCBIfam" id="TIGR00557">
    <property type="entry name" value="pdxA"/>
    <property type="match status" value="1"/>
</dbReference>
<keyword evidence="2" id="KW-0560">Oxidoreductase</keyword>
<dbReference type="PANTHER" id="PTHR30004">
    <property type="entry name" value="4-HYDROXYTHREONINE-4-PHOSPHATE DEHYDROGENASE"/>
    <property type="match status" value="1"/>
</dbReference>
<reference evidence="4" key="1">
    <citation type="journal article" date="2005" name="PLoS Biol.">
        <title>New insights into metabolic properties of marine bacteria encoding proteorhodopsins.</title>
        <authorList>
            <person name="Sabehi G."/>
            <person name="Loy A."/>
            <person name="Jung K.H."/>
            <person name="Partha R."/>
            <person name="Spudich J.L."/>
            <person name="Isaacson T."/>
            <person name="Hirschberg J."/>
            <person name="Wagner M."/>
            <person name="Beja O."/>
        </authorList>
    </citation>
    <scope>NUCLEOTIDE SEQUENCE</scope>
</reference>
<keyword evidence="1" id="KW-0479">Metal-binding</keyword>
<proteinExistence type="predicted"/>
<protein>
    <submittedName>
        <fullName evidence="4">Predicted 4-hydroxythreonine-4-phosphate dehydrogenase (4-(Phosphohydroxy)-L-threonine dehydrogenase)</fullName>
    </submittedName>
</protein>
<gene>
    <name evidence="4" type="primary">pdxA</name>
</gene>
<dbReference type="PANTHER" id="PTHR30004:SF5">
    <property type="entry name" value="4-HYDROXYTHREONINE-4-PHOSPHATE DEHYDROGENASE"/>
    <property type="match status" value="1"/>
</dbReference>
<dbReference type="Gene3D" id="3.40.718.10">
    <property type="entry name" value="Isopropylmalate Dehydrogenase"/>
    <property type="match status" value="1"/>
</dbReference>
<dbReference type="GO" id="GO:0050570">
    <property type="term" value="F:4-hydroxythreonine-4-phosphate dehydrogenase activity"/>
    <property type="evidence" value="ECO:0007669"/>
    <property type="project" value="TreeGrafter"/>
</dbReference>
<evidence type="ECO:0000256" key="1">
    <source>
        <dbReference type="ARBA" id="ARBA00022723"/>
    </source>
</evidence>
<accession>Q4JN67</accession>
<evidence type="ECO:0000313" key="4">
    <source>
        <dbReference type="EMBL" id="AAY89930.1"/>
    </source>
</evidence>
<sequence length="326" mass="35640">MSIKIAITVGDPGGIGPDICVLMAEKYLKKYHIIITDPQLLIDSSKKLNKKVFINILKNINDAPKSGKRLINVLPIKLNKKNKPGHMNPINAPFVINAIETAAKGCLNHNFQSMVTGPISKSILNRGGFKISGHTELLAKICKSKSIMMLMNDKLKVTLQTIHVPLNKVSKQITEKNIIGKIKIINHDLINKFGLKNPKILICGLNPHAGEEGILGNEEINIIKPAILSLKKLGINVDGPVPADTAFISKYINEYDVIHTMYHDQGLPVIKYDNFSKTTNVTLGLPIIRVSVDHGTATELVGTGNVDISSFIQALKVARDISKSVS</sequence>
<organism evidence="4">
    <name type="scientific">uncultured bacterium BAC13K9BAC</name>
    <dbReference type="NCBI Taxonomy" id="332979"/>
    <lineage>
        <taxon>Bacteria</taxon>
        <taxon>environmental samples</taxon>
    </lineage>
</organism>